<dbReference type="SUPFAM" id="SSF50685">
    <property type="entry name" value="Barwin-like endoglucanases"/>
    <property type="match status" value="2"/>
</dbReference>
<dbReference type="InterPro" id="IPR036908">
    <property type="entry name" value="RlpA-like_sf"/>
</dbReference>
<dbReference type="GO" id="GO:0008061">
    <property type="term" value="F:chitin binding"/>
    <property type="evidence" value="ECO:0007669"/>
    <property type="project" value="UniProtKB-UniRule"/>
</dbReference>
<dbReference type="InterPro" id="IPR001153">
    <property type="entry name" value="Barwin_dom"/>
</dbReference>
<dbReference type="InterPro" id="IPR036861">
    <property type="entry name" value="Endochitinase-like_sf"/>
</dbReference>
<dbReference type="PROSITE" id="PS00771">
    <property type="entry name" value="BARWIN_1"/>
    <property type="match status" value="1"/>
</dbReference>
<feature type="domain" description="Barwin" evidence="6">
    <location>
        <begin position="72"/>
        <end position="193"/>
    </location>
</feature>
<gene>
    <name evidence="7" type="ORF">GH714_002418</name>
</gene>
<reference evidence="7 8" key="1">
    <citation type="journal article" date="2020" name="Mol. Plant">
        <title>The Chromosome-Based Rubber Tree Genome Provides New Insights into Spurge Genome Evolution and Rubber Biosynthesis.</title>
        <authorList>
            <person name="Liu J."/>
            <person name="Shi C."/>
            <person name="Shi C.C."/>
            <person name="Li W."/>
            <person name="Zhang Q.J."/>
            <person name="Zhang Y."/>
            <person name="Li K."/>
            <person name="Lu H.F."/>
            <person name="Shi C."/>
            <person name="Zhu S.T."/>
            <person name="Xiao Z.Y."/>
            <person name="Nan H."/>
            <person name="Yue Y."/>
            <person name="Zhu X.G."/>
            <person name="Wu Y."/>
            <person name="Hong X.N."/>
            <person name="Fan G.Y."/>
            <person name="Tong Y."/>
            <person name="Zhang D."/>
            <person name="Mao C.L."/>
            <person name="Liu Y.L."/>
            <person name="Hao S.J."/>
            <person name="Liu W.Q."/>
            <person name="Lv M.Q."/>
            <person name="Zhang H.B."/>
            <person name="Liu Y."/>
            <person name="Hu-Tang G.R."/>
            <person name="Wang J.P."/>
            <person name="Wang J.H."/>
            <person name="Sun Y.H."/>
            <person name="Ni S.B."/>
            <person name="Chen W.B."/>
            <person name="Zhang X.C."/>
            <person name="Jiao Y.N."/>
            <person name="Eichler E.E."/>
            <person name="Li G.H."/>
            <person name="Liu X."/>
            <person name="Gao L.Z."/>
        </authorList>
    </citation>
    <scope>NUCLEOTIDE SEQUENCE [LARGE SCALE GENOMIC DNA]</scope>
    <source>
        <strain evidence="8">cv. GT1</strain>
        <tissue evidence="7">Leaf</tissue>
    </source>
</reference>
<organism evidence="7 8">
    <name type="scientific">Hevea brasiliensis</name>
    <name type="common">Para rubber tree</name>
    <name type="synonym">Siphonia brasiliensis</name>
    <dbReference type="NCBI Taxonomy" id="3981"/>
    <lineage>
        <taxon>Eukaryota</taxon>
        <taxon>Viridiplantae</taxon>
        <taxon>Streptophyta</taxon>
        <taxon>Embryophyta</taxon>
        <taxon>Tracheophyta</taxon>
        <taxon>Spermatophyta</taxon>
        <taxon>Magnoliopsida</taxon>
        <taxon>eudicotyledons</taxon>
        <taxon>Gunneridae</taxon>
        <taxon>Pentapetalae</taxon>
        <taxon>rosids</taxon>
        <taxon>fabids</taxon>
        <taxon>Malpighiales</taxon>
        <taxon>Euphorbiaceae</taxon>
        <taxon>Crotonoideae</taxon>
        <taxon>Micrandreae</taxon>
        <taxon>Hevea</taxon>
    </lineage>
</organism>
<evidence type="ECO:0000259" key="5">
    <source>
        <dbReference type="PROSITE" id="PS50941"/>
    </source>
</evidence>
<protein>
    <recommendedName>
        <fullName evidence="9">Chitinase</fullName>
    </recommendedName>
</protein>
<accession>A0A6A6KH17</accession>
<dbReference type="PROSITE" id="PS00026">
    <property type="entry name" value="CHIT_BIND_I_1"/>
    <property type="match status" value="2"/>
</dbReference>
<feature type="disulfide bond" evidence="3">
    <location>
        <begin position="33"/>
        <end position="45"/>
    </location>
</feature>
<feature type="disulfide bond" evidence="3">
    <location>
        <begin position="58"/>
        <end position="62"/>
    </location>
</feature>
<dbReference type="SMART" id="SM00270">
    <property type="entry name" value="ChtBD1"/>
    <property type="match status" value="2"/>
</dbReference>
<dbReference type="GO" id="GO:0004540">
    <property type="term" value="F:RNA nuclease activity"/>
    <property type="evidence" value="ECO:0007669"/>
    <property type="project" value="InterPro"/>
</dbReference>
<dbReference type="InterPro" id="IPR018371">
    <property type="entry name" value="Chitin-binding_1_CS"/>
</dbReference>
<keyword evidence="8" id="KW-1185">Reference proteome</keyword>
<dbReference type="Gene3D" id="3.30.60.10">
    <property type="entry name" value="Endochitinase-like"/>
    <property type="match status" value="2"/>
</dbReference>
<feature type="disulfide bond" evidence="3">
    <location>
        <begin position="201"/>
        <end position="215"/>
    </location>
</feature>
<dbReference type="Proteomes" id="UP000467840">
    <property type="component" value="Chromosome 8"/>
</dbReference>
<dbReference type="Gene3D" id="2.40.40.10">
    <property type="entry name" value="RlpA-like domain"/>
    <property type="match status" value="2"/>
</dbReference>
<dbReference type="GO" id="GO:0050832">
    <property type="term" value="P:defense response to fungus"/>
    <property type="evidence" value="ECO:0007669"/>
    <property type="project" value="InterPro"/>
</dbReference>
<feature type="disulfide bond" evidence="3">
    <location>
        <begin position="196"/>
        <end position="208"/>
    </location>
</feature>
<evidence type="ECO:0000313" key="7">
    <source>
        <dbReference type="EMBL" id="KAF2287714.1"/>
    </source>
</evidence>
<keyword evidence="4" id="KW-0732">Signal</keyword>
<evidence type="ECO:0000256" key="2">
    <source>
        <dbReference type="ARBA" id="ARBA00023157"/>
    </source>
</evidence>
<dbReference type="PANTHER" id="PTHR46351:SF7">
    <property type="entry name" value="HEVEIN-LIKE PREPROPROTEIN"/>
    <property type="match status" value="1"/>
</dbReference>
<dbReference type="GO" id="GO:0042742">
    <property type="term" value="P:defense response to bacterium"/>
    <property type="evidence" value="ECO:0007669"/>
    <property type="project" value="InterPro"/>
</dbReference>
<dbReference type="PANTHER" id="PTHR46351">
    <property type="entry name" value="WOUND-INDUCED PROTEIN WIN2"/>
    <property type="match status" value="1"/>
</dbReference>
<dbReference type="InterPro" id="IPR001002">
    <property type="entry name" value="Chitin-bd_1"/>
</dbReference>
<feature type="domain" description="Chitin-binding type-1" evidence="5">
    <location>
        <begin position="184"/>
        <end position="227"/>
    </location>
</feature>
<dbReference type="PROSITE" id="PS51174">
    <property type="entry name" value="BARWIN_3"/>
    <property type="match status" value="2"/>
</dbReference>
<feature type="disulfide bond" evidence="3">
    <location>
        <begin position="187"/>
        <end position="202"/>
    </location>
</feature>
<dbReference type="PROSITE" id="PS50941">
    <property type="entry name" value="CHIT_BIND_I_2"/>
    <property type="match status" value="2"/>
</dbReference>
<proteinExistence type="predicted"/>
<dbReference type="Pfam" id="PF00967">
    <property type="entry name" value="Barwin"/>
    <property type="match status" value="2"/>
</dbReference>
<evidence type="ECO:0000259" key="6">
    <source>
        <dbReference type="PROSITE" id="PS51174"/>
    </source>
</evidence>
<feature type="disulfide bond" evidence="3">
    <location>
        <begin position="24"/>
        <end position="39"/>
    </location>
</feature>
<feature type="signal peptide" evidence="4">
    <location>
        <begin position="1"/>
        <end position="21"/>
    </location>
</feature>
<dbReference type="AlphaFoldDB" id="A0A6A6KH17"/>
<feature type="domain" description="Chitin-binding type-1" evidence="5">
    <location>
        <begin position="21"/>
        <end position="64"/>
    </location>
</feature>
<dbReference type="EMBL" id="JAAGAX010000016">
    <property type="protein sequence ID" value="KAF2287714.1"/>
    <property type="molecule type" value="Genomic_DNA"/>
</dbReference>
<evidence type="ECO:0008006" key="9">
    <source>
        <dbReference type="Google" id="ProtNLM"/>
    </source>
</evidence>
<dbReference type="InterPro" id="IPR018226">
    <property type="entry name" value="Barwin_CS"/>
</dbReference>
<name>A0A6A6KH17_HEVBR</name>
<comment type="caution">
    <text evidence="7">The sequence shown here is derived from an EMBL/GenBank/DDBJ whole genome shotgun (WGS) entry which is preliminary data.</text>
</comment>
<dbReference type="InterPro" id="IPR044301">
    <property type="entry name" value="PR4"/>
</dbReference>
<evidence type="ECO:0000256" key="4">
    <source>
        <dbReference type="SAM" id="SignalP"/>
    </source>
</evidence>
<keyword evidence="2 3" id="KW-1015">Disulfide bond</keyword>
<dbReference type="Pfam" id="PF00187">
    <property type="entry name" value="Chitin_bind_1"/>
    <property type="match status" value="2"/>
</dbReference>
<feature type="disulfide bond" evidence="3">
    <location>
        <begin position="38"/>
        <end position="52"/>
    </location>
</feature>
<evidence type="ECO:0000256" key="1">
    <source>
        <dbReference type="ARBA" id="ARBA00022669"/>
    </source>
</evidence>
<feature type="disulfide bond" evidence="3">
    <location>
        <begin position="221"/>
        <end position="225"/>
    </location>
</feature>
<dbReference type="SUPFAM" id="SSF57016">
    <property type="entry name" value="Plant lectins/antimicrobial peptides"/>
    <property type="match status" value="2"/>
</dbReference>
<dbReference type="PRINTS" id="PR00602">
    <property type="entry name" value="BARWIN"/>
</dbReference>
<dbReference type="PROSITE" id="PS00772">
    <property type="entry name" value="BARWIN_2"/>
    <property type="match status" value="1"/>
</dbReference>
<dbReference type="FunFam" id="3.30.60.10:FF:000001">
    <property type="entry name" value="Basic endochitinase"/>
    <property type="match status" value="2"/>
</dbReference>
<sequence length="363" mass="39300">MGRVMNICMVVLLCLTGVAIAEQCGRQAGGKLCPNNLCCSQWGWCGSTDEYCSPDNNCQSNCKDSGEGVGGGSASNVLATYHLYNPQQHGWDLNAVSAYCSTWDANKPYSWRSKYGWTAFCGPVGAHGQPSCGKCLSVTNTGTGAKTTVRIVDQCSNGGLDLDVNVFRQLDTDGKGYERGVAIAEQCGWQAGGKLCPNNLCCSQYGWCGSSDDYCSPSKNCQSNCKDSAVGGGGEIAYDVRATYHLYNSQDHGWDLNAVSAYCSTWDANKPYSWRSKYGWTAFCGPVGARPALLWKVLEWTGAKMTVRIVDQCSNGGLDLDVNVFRQLDTDGKGYERGHLTVNYQFVDCGDTQVNPLFSIIDH</sequence>
<feature type="domain" description="Barwin" evidence="6">
    <location>
        <begin position="235"/>
        <end position="351"/>
    </location>
</feature>
<evidence type="ECO:0000256" key="3">
    <source>
        <dbReference type="PROSITE-ProRule" id="PRU00261"/>
    </source>
</evidence>
<dbReference type="CDD" id="cd06921">
    <property type="entry name" value="ChtBD1_GH19_hevein"/>
    <property type="match status" value="2"/>
</dbReference>
<dbReference type="PRINTS" id="PR00451">
    <property type="entry name" value="CHITINBINDNG"/>
</dbReference>
<evidence type="ECO:0000313" key="8">
    <source>
        <dbReference type="Proteomes" id="UP000467840"/>
    </source>
</evidence>
<feature type="chain" id="PRO_5025562822" description="Chitinase" evidence="4">
    <location>
        <begin position="22"/>
        <end position="363"/>
    </location>
</feature>
<keyword evidence="1 3" id="KW-0147">Chitin-binding</keyword>